<evidence type="ECO:0000259" key="4">
    <source>
        <dbReference type="Pfam" id="PF07859"/>
    </source>
</evidence>
<dbReference type="AlphaFoldDB" id="A0AA41E9K0"/>
<dbReference type="PROSITE" id="PS01174">
    <property type="entry name" value="LIPASE_GDXG_SER"/>
    <property type="match status" value="1"/>
</dbReference>
<organism evidence="5 6">
    <name type="scientific">Burkholderia ambifaria</name>
    <dbReference type="NCBI Taxonomy" id="152480"/>
    <lineage>
        <taxon>Bacteria</taxon>
        <taxon>Pseudomonadati</taxon>
        <taxon>Pseudomonadota</taxon>
        <taxon>Betaproteobacteria</taxon>
        <taxon>Burkholderiales</taxon>
        <taxon>Burkholderiaceae</taxon>
        <taxon>Burkholderia</taxon>
        <taxon>Burkholderia cepacia complex</taxon>
    </lineage>
</organism>
<dbReference type="InterPro" id="IPR050300">
    <property type="entry name" value="GDXG_lipolytic_enzyme"/>
</dbReference>
<evidence type="ECO:0000313" key="6">
    <source>
        <dbReference type="Proteomes" id="UP000682266"/>
    </source>
</evidence>
<dbReference type="GO" id="GO:0016787">
    <property type="term" value="F:hydrolase activity"/>
    <property type="evidence" value="ECO:0007669"/>
    <property type="project" value="UniProtKB-KW"/>
</dbReference>
<sequence>MPLDPQAQALLAALAQAPAIDFDQLTVPAYRASLAGGGAFAPGDAIAAEEDWQIPAPGRELSARLYRPDADGPLPLTVFFHGGGFVACGIDSHANVCRSLARRARTLVLSVDYRLAPEARFPAAAQDACDAVRWAAASARDLGARAGAIAVAGDSAGGNLAAVAALQLRGSGIAIAHQLLLYPVVDCATEHPSYESLGEGYFLTADAMRWFKRQYFDDRADRADRASPLASPLAVADLSGAAPATIVSAEFDPLRDEAEAYALRLAQAGTPVSLVRWPGQLHGFASMLGALDAADRVLTFSADALRRAFDATEAP</sequence>
<feature type="domain" description="Alpha/beta hydrolase fold-3" evidence="4">
    <location>
        <begin position="78"/>
        <end position="285"/>
    </location>
</feature>
<gene>
    <name evidence="5" type="ORF">KDW93_18670</name>
</gene>
<proteinExistence type="inferred from homology"/>
<evidence type="ECO:0000256" key="3">
    <source>
        <dbReference type="PROSITE-ProRule" id="PRU10038"/>
    </source>
</evidence>
<dbReference type="Gene3D" id="3.40.50.1820">
    <property type="entry name" value="alpha/beta hydrolase"/>
    <property type="match status" value="1"/>
</dbReference>
<dbReference type="InterPro" id="IPR033140">
    <property type="entry name" value="Lipase_GDXG_put_SER_AS"/>
</dbReference>
<dbReference type="PANTHER" id="PTHR48081:SF8">
    <property type="entry name" value="ALPHA_BETA HYDROLASE FOLD-3 DOMAIN-CONTAINING PROTEIN-RELATED"/>
    <property type="match status" value="1"/>
</dbReference>
<feature type="active site" evidence="3">
    <location>
        <position position="155"/>
    </location>
</feature>
<dbReference type="InterPro" id="IPR013094">
    <property type="entry name" value="AB_hydrolase_3"/>
</dbReference>
<comment type="similarity">
    <text evidence="1">Belongs to the 'GDXG' lipolytic enzyme family.</text>
</comment>
<dbReference type="PANTHER" id="PTHR48081">
    <property type="entry name" value="AB HYDROLASE SUPERFAMILY PROTEIN C4A8.06C"/>
    <property type="match status" value="1"/>
</dbReference>
<dbReference type="EMBL" id="JAGSVG010000016">
    <property type="protein sequence ID" value="MBR8130968.1"/>
    <property type="molecule type" value="Genomic_DNA"/>
</dbReference>
<dbReference type="RefSeq" id="WP_105785233.1">
    <property type="nucleotide sequence ID" value="NZ_CADERF010000001.1"/>
</dbReference>
<dbReference type="SUPFAM" id="SSF53474">
    <property type="entry name" value="alpha/beta-Hydrolases"/>
    <property type="match status" value="1"/>
</dbReference>
<keyword evidence="2 5" id="KW-0378">Hydrolase</keyword>
<dbReference type="Proteomes" id="UP000682266">
    <property type="component" value="Unassembled WGS sequence"/>
</dbReference>
<evidence type="ECO:0000256" key="2">
    <source>
        <dbReference type="ARBA" id="ARBA00022801"/>
    </source>
</evidence>
<evidence type="ECO:0000313" key="5">
    <source>
        <dbReference type="EMBL" id="MBR8130968.1"/>
    </source>
</evidence>
<dbReference type="Pfam" id="PF07859">
    <property type="entry name" value="Abhydrolase_3"/>
    <property type="match status" value="1"/>
</dbReference>
<dbReference type="FunFam" id="3.40.50.1820:FF:000089">
    <property type="entry name" value="Alpha/beta hydrolase"/>
    <property type="match status" value="1"/>
</dbReference>
<dbReference type="InterPro" id="IPR029058">
    <property type="entry name" value="AB_hydrolase_fold"/>
</dbReference>
<protein>
    <submittedName>
        <fullName evidence="5">Alpha/beta hydrolase</fullName>
    </submittedName>
</protein>
<accession>A0AA41E9K0</accession>
<comment type="caution">
    <text evidence="5">The sequence shown here is derived from an EMBL/GenBank/DDBJ whole genome shotgun (WGS) entry which is preliminary data.</text>
</comment>
<evidence type="ECO:0000256" key="1">
    <source>
        <dbReference type="ARBA" id="ARBA00010515"/>
    </source>
</evidence>
<reference evidence="5" key="1">
    <citation type="submission" date="2021-04" db="EMBL/GenBank/DDBJ databases">
        <title>A collection of bacterial strains from the Burkholderia cepacia Research Laboratory and Repository.</title>
        <authorList>
            <person name="Lipuma J."/>
            <person name="Spilker T."/>
        </authorList>
    </citation>
    <scope>NUCLEOTIDE SEQUENCE</scope>
    <source>
        <strain evidence="5">AU36012</strain>
    </source>
</reference>
<name>A0AA41E9K0_9BURK</name>